<accession>A0A9R1WKA0</accession>
<protein>
    <recommendedName>
        <fullName evidence="6">GRF-type domain-containing protein</fullName>
    </recommendedName>
</protein>
<dbReference type="PANTHER" id="PTHR33248">
    <property type="entry name" value="ZINC ION-BINDING PROTEIN"/>
    <property type="match status" value="1"/>
</dbReference>
<evidence type="ECO:0000256" key="2">
    <source>
        <dbReference type="ARBA" id="ARBA00022771"/>
    </source>
</evidence>
<gene>
    <name evidence="7" type="ORF">LSAT_V11C100044930</name>
</gene>
<evidence type="ECO:0000256" key="4">
    <source>
        <dbReference type="PROSITE-ProRule" id="PRU01343"/>
    </source>
</evidence>
<dbReference type="EMBL" id="NBSK02000001">
    <property type="protein sequence ID" value="KAJ0224307.1"/>
    <property type="molecule type" value="Genomic_DNA"/>
</dbReference>
<keyword evidence="1" id="KW-0479">Metal-binding</keyword>
<comment type="caution">
    <text evidence="7">The sequence shown here is derived from an EMBL/GenBank/DDBJ whole genome shotgun (WGS) entry which is preliminary data.</text>
</comment>
<keyword evidence="3" id="KW-0862">Zinc</keyword>
<evidence type="ECO:0000313" key="7">
    <source>
        <dbReference type="EMBL" id="KAJ0224307.1"/>
    </source>
</evidence>
<keyword evidence="2 4" id="KW-0863">Zinc-finger</keyword>
<evidence type="ECO:0000259" key="6">
    <source>
        <dbReference type="PROSITE" id="PS51999"/>
    </source>
</evidence>
<keyword evidence="5" id="KW-0472">Membrane</keyword>
<dbReference type="GO" id="GO:0008270">
    <property type="term" value="F:zinc ion binding"/>
    <property type="evidence" value="ECO:0007669"/>
    <property type="project" value="UniProtKB-KW"/>
</dbReference>
<feature type="domain" description="GRF-type" evidence="6">
    <location>
        <begin position="57"/>
        <end position="103"/>
    </location>
</feature>
<keyword evidence="5" id="KW-0812">Transmembrane</keyword>
<name>A0A9R1WKA0_LACSA</name>
<keyword evidence="5" id="KW-1133">Transmembrane helix</keyword>
<dbReference type="AlphaFoldDB" id="A0A9R1WKA0"/>
<feature type="transmembrane region" description="Helical" evidence="5">
    <location>
        <begin position="127"/>
        <end position="146"/>
    </location>
</feature>
<evidence type="ECO:0000256" key="3">
    <source>
        <dbReference type="ARBA" id="ARBA00022833"/>
    </source>
</evidence>
<evidence type="ECO:0000313" key="8">
    <source>
        <dbReference type="Proteomes" id="UP000235145"/>
    </source>
</evidence>
<proteinExistence type="predicted"/>
<evidence type="ECO:0000256" key="1">
    <source>
        <dbReference type="ARBA" id="ARBA00022723"/>
    </source>
</evidence>
<keyword evidence="8" id="KW-1185">Reference proteome</keyword>
<dbReference type="PROSITE" id="PS51999">
    <property type="entry name" value="ZF_GRF"/>
    <property type="match status" value="1"/>
</dbReference>
<reference evidence="7 8" key="1">
    <citation type="journal article" date="2017" name="Nat. Commun.">
        <title>Genome assembly with in vitro proximity ligation data and whole-genome triplication in lettuce.</title>
        <authorList>
            <person name="Reyes-Chin-Wo S."/>
            <person name="Wang Z."/>
            <person name="Yang X."/>
            <person name="Kozik A."/>
            <person name="Arikit S."/>
            <person name="Song C."/>
            <person name="Xia L."/>
            <person name="Froenicke L."/>
            <person name="Lavelle D.O."/>
            <person name="Truco M.J."/>
            <person name="Xia R."/>
            <person name="Zhu S."/>
            <person name="Xu C."/>
            <person name="Xu H."/>
            <person name="Xu X."/>
            <person name="Cox K."/>
            <person name="Korf I."/>
            <person name="Meyers B.C."/>
            <person name="Michelmore R.W."/>
        </authorList>
    </citation>
    <scope>NUCLEOTIDE SEQUENCE [LARGE SCALE GENOMIC DNA]</scope>
    <source>
        <strain evidence="8">cv. Salinas</strain>
        <tissue evidence="7">Seedlings</tissue>
    </source>
</reference>
<dbReference type="InterPro" id="IPR010666">
    <property type="entry name" value="Znf_GRF"/>
</dbReference>
<sequence length="148" mass="16766">MRKLQFWSLWFAKTFGWGPKSFQLAPKVQNQEAATKVFFFFVSHLLLLLQDSKIMLCFYGNVAVVRTSWTSQNPGRRFYACLKMVSKLILGSRYGFLGWVDPPMCQRSTVIIPGLLRTMNSGSVEDVFAYLVGLVSVVCAVLELGIRV</sequence>
<organism evidence="7 8">
    <name type="scientific">Lactuca sativa</name>
    <name type="common">Garden lettuce</name>
    <dbReference type="NCBI Taxonomy" id="4236"/>
    <lineage>
        <taxon>Eukaryota</taxon>
        <taxon>Viridiplantae</taxon>
        <taxon>Streptophyta</taxon>
        <taxon>Embryophyta</taxon>
        <taxon>Tracheophyta</taxon>
        <taxon>Spermatophyta</taxon>
        <taxon>Magnoliopsida</taxon>
        <taxon>eudicotyledons</taxon>
        <taxon>Gunneridae</taxon>
        <taxon>Pentapetalae</taxon>
        <taxon>asterids</taxon>
        <taxon>campanulids</taxon>
        <taxon>Asterales</taxon>
        <taxon>Asteraceae</taxon>
        <taxon>Cichorioideae</taxon>
        <taxon>Cichorieae</taxon>
        <taxon>Lactucinae</taxon>
        <taxon>Lactuca</taxon>
    </lineage>
</organism>
<dbReference type="Proteomes" id="UP000235145">
    <property type="component" value="Unassembled WGS sequence"/>
</dbReference>
<evidence type="ECO:0000256" key="5">
    <source>
        <dbReference type="SAM" id="Phobius"/>
    </source>
</evidence>